<keyword evidence="2" id="KW-0812">Transmembrane</keyword>
<dbReference type="EMBL" id="PJCH01000005">
    <property type="protein sequence ID" value="PQA87974.1"/>
    <property type="molecule type" value="Genomic_DNA"/>
</dbReference>
<accession>A0A2S7K633</accession>
<name>A0A2S7K633_9PROT</name>
<feature type="compositionally biased region" description="Basic and acidic residues" evidence="1">
    <location>
        <begin position="82"/>
        <end position="91"/>
    </location>
</feature>
<keyword evidence="2" id="KW-0472">Membrane</keyword>
<feature type="transmembrane region" description="Helical" evidence="2">
    <location>
        <begin position="20"/>
        <end position="44"/>
    </location>
</feature>
<feature type="region of interest" description="Disordered" evidence="1">
    <location>
        <begin position="69"/>
        <end position="91"/>
    </location>
</feature>
<dbReference type="RefSeq" id="WP_104829219.1">
    <property type="nucleotide sequence ID" value="NZ_PJCH01000005.1"/>
</dbReference>
<proteinExistence type="predicted"/>
<keyword evidence="2" id="KW-1133">Transmembrane helix</keyword>
<evidence type="ECO:0000256" key="1">
    <source>
        <dbReference type="SAM" id="MobiDB-lite"/>
    </source>
</evidence>
<dbReference type="InterPro" id="IPR045936">
    <property type="entry name" value="DUF6356"/>
</dbReference>
<protein>
    <recommendedName>
        <fullName evidence="5">Capsule biosynthesis protein</fullName>
    </recommendedName>
</protein>
<sequence>MIKRAFTDHPASVGESYAEHMGMAFGFGAKMIGAGLACLIHGFLPFLFKRTGRDCIEALHHSMVTHRDRRIPAEDPTPVMTQREDRLRAAE</sequence>
<dbReference type="Pfam" id="PF19883">
    <property type="entry name" value="DUF6356"/>
    <property type="match status" value="1"/>
</dbReference>
<evidence type="ECO:0000313" key="4">
    <source>
        <dbReference type="Proteomes" id="UP000239504"/>
    </source>
</evidence>
<evidence type="ECO:0000313" key="3">
    <source>
        <dbReference type="EMBL" id="PQA87974.1"/>
    </source>
</evidence>
<organism evidence="3 4">
    <name type="scientific">Hyphococcus luteus</name>
    <dbReference type="NCBI Taxonomy" id="2058213"/>
    <lineage>
        <taxon>Bacteria</taxon>
        <taxon>Pseudomonadati</taxon>
        <taxon>Pseudomonadota</taxon>
        <taxon>Alphaproteobacteria</taxon>
        <taxon>Parvularculales</taxon>
        <taxon>Parvularculaceae</taxon>
        <taxon>Hyphococcus</taxon>
    </lineage>
</organism>
<dbReference type="AlphaFoldDB" id="A0A2S7K633"/>
<dbReference type="Proteomes" id="UP000239504">
    <property type="component" value="Unassembled WGS sequence"/>
</dbReference>
<gene>
    <name evidence="3" type="ORF">CW354_06455</name>
</gene>
<keyword evidence="4" id="KW-1185">Reference proteome</keyword>
<evidence type="ECO:0000256" key="2">
    <source>
        <dbReference type="SAM" id="Phobius"/>
    </source>
</evidence>
<dbReference type="OrthoDB" id="7652114at2"/>
<evidence type="ECO:0008006" key="5">
    <source>
        <dbReference type="Google" id="ProtNLM"/>
    </source>
</evidence>
<comment type="caution">
    <text evidence="3">The sequence shown here is derived from an EMBL/GenBank/DDBJ whole genome shotgun (WGS) entry which is preliminary data.</text>
</comment>
<reference evidence="3 4" key="1">
    <citation type="submission" date="2017-12" db="EMBL/GenBank/DDBJ databases">
        <authorList>
            <person name="Hurst M.R.H."/>
        </authorList>
    </citation>
    <scope>NUCLEOTIDE SEQUENCE [LARGE SCALE GENOMIC DNA]</scope>
    <source>
        <strain evidence="3 4">SY-3-19</strain>
    </source>
</reference>